<dbReference type="VEuPathDB" id="VectorBase:RSAN_036283"/>
<dbReference type="AlphaFoldDB" id="A0A9D4PEY6"/>
<dbReference type="VEuPathDB" id="VectorBase:RSAN_053930"/>
<gene>
    <name evidence="1" type="ORF">HPB52_000842</name>
</gene>
<keyword evidence="2" id="KW-1185">Reference proteome</keyword>
<dbReference type="SUPFAM" id="SSF53474">
    <property type="entry name" value="alpha/beta-Hydrolases"/>
    <property type="match status" value="1"/>
</dbReference>
<accession>A0A9D4PEY6</accession>
<dbReference type="Gene3D" id="3.40.50.1820">
    <property type="entry name" value="alpha/beta hydrolase"/>
    <property type="match status" value="2"/>
</dbReference>
<dbReference type="EMBL" id="JABSTV010001254">
    <property type="protein sequence ID" value="KAH7938832.1"/>
    <property type="molecule type" value="Genomic_DNA"/>
</dbReference>
<name>A0A9D4PEY6_RHISA</name>
<evidence type="ECO:0000313" key="1">
    <source>
        <dbReference type="EMBL" id="KAH7938832.1"/>
    </source>
</evidence>
<dbReference type="Proteomes" id="UP000821837">
    <property type="component" value="Chromosome 8"/>
</dbReference>
<sequence>MNSRETSRYSNHTTLSKDDPEYWKFSFDEIGRYDVAAGVDHVLNVTGADRLTLASLSQGVTAILVFLSTRPEYNDKVDLVVGYGPVANVSHLEPPLSLLIPFTPLLAMYRAKDFVMYDHGAKENRKRYGQAEAPAYPLERITTPWAIFSSEGDHVADPRDVADLVARLGPRVILHRVVPQKTLRHVDFSIGYRTTDFLHNVAIDVIKQQTDESA</sequence>
<organism evidence="1 2">
    <name type="scientific">Rhipicephalus sanguineus</name>
    <name type="common">Brown dog tick</name>
    <name type="synonym">Ixodes sanguineus</name>
    <dbReference type="NCBI Taxonomy" id="34632"/>
    <lineage>
        <taxon>Eukaryota</taxon>
        <taxon>Metazoa</taxon>
        <taxon>Ecdysozoa</taxon>
        <taxon>Arthropoda</taxon>
        <taxon>Chelicerata</taxon>
        <taxon>Arachnida</taxon>
        <taxon>Acari</taxon>
        <taxon>Parasitiformes</taxon>
        <taxon>Ixodida</taxon>
        <taxon>Ixodoidea</taxon>
        <taxon>Ixodidae</taxon>
        <taxon>Rhipicephalinae</taxon>
        <taxon>Rhipicephalus</taxon>
        <taxon>Rhipicephalus</taxon>
    </lineage>
</organism>
<proteinExistence type="predicted"/>
<dbReference type="PANTHER" id="PTHR11005">
    <property type="entry name" value="LYSOSOMAL ACID LIPASE-RELATED"/>
    <property type="match status" value="1"/>
</dbReference>
<comment type="caution">
    <text evidence="1">The sequence shown here is derived from an EMBL/GenBank/DDBJ whole genome shotgun (WGS) entry which is preliminary data.</text>
</comment>
<evidence type="ECO:0000313" key="2">
    <source>
        <dbReference type="Proteomes" id="UP000821837"/>
    </source>
</evidence>
<reference evidence="1" key="1">
    <citation type="journal article" date="2020" name="Cell">
        <title>Large-Scale Comparative Analyses of Tick Genomes Elucidate Their Genetic Diversity and Vector Capacities.</title>
        <authorList>
            <consortium name="Tick Genome and Microbiome Consortium (TIGMIC)"/>
            <person name="Jia N."/>
            <person name="Wang J."/>
            <person name="Shi W."/>
            <person name="Du L."/>
            <person name="Sun Y."/>
            <person name="Zhan W."/>
            <person name="Jiang J.F."/>
            <person name="Wang Q."/>
            <person name="Zhang B."/>
            <person name="Ji P."/>
            <person name="Bell-Sakyi L."/>
            <person name="Cui X.M."/>
            <person name="Yuan T.T."/>
            <person name="Jiang B.G."/>
            <person name="Yang W.F."/>
            <person name="Lam T.T."/>
            <person name="Chang Q.C."/>
            <person name="Ding S.J."/>
            <person name="Wang X.J."/>
            <person name="Zhu J.G."/>
            <person name="Ruan X.D."/>
            <person name="Zhao L."/>
            <person name="Wei J.T."/>
            <person name="Ye R.Z."/>
            <person name="Que T.C."/>
            <person name="Du C.H."/>
            <person name="Zhou Y.H."/>
            <person name="Cheng J.X."/>
            <person name="Dai P.F."/>
            <person name="Guo W.B."/>
            <person name="Han X.H."/>
            <person name="Huang E.J."/>
            <person name="Li L.F."/>
            <person name="Wei W."/>
            <person name="Gao Y.C."/>
            <person name="Liu J.Z."/>
            <person name="Shao H.Z."/>
            <person name="Wang X."/>
            <person name="Wang C.C."/>
            <person name="Yang T.C."/>
            <person name="Huo Q.B."/>
            <person name="Li W."/>
            <person name="Chen H.Y."/>
            <person name="Chen S.E."/>
            <person name="Zhou L.G."/>
            <person name="Ni X.B."/>
            <person name="Tian J.H."/>
            <person name="Sheng Y."/>
            <person name="Liu T."/>
            <person name="Pan Y.S."/>
            <person name="Xia L.Y."/>
            <person name="Li J."/>
            <person name="Zhao F."/>
            <person name="Cao W.C."/>
        </authorList>
    </citation>
    <scope>NUCLEOTIDE SEQUENCE</scope>
    <source>
        <strain evidence="1">Rsan-2018</strain>
    </source>
</reference>
<protein>
    <submittedName>
        <fullName evidence="1">Uncharacterized protein</fullName>
    </submittedName>
</protein>
<reference evidence="1" key="2">
    <citation type="submission" date="2021-09" db="EMBL/GenBank/DDBJ databases">
        <authorList>
            <person name="Jia N."/>
            <person name="Wang J."/>
            <person name="Shi W."/>
            <person name="Du L."/>
            <person name="Sun Y."/>
            <person name="Zhan W."/>
            <person name="Jiang J."/>
            <person name="Wang Q."/>
            <person name="Zhang B."/>
            <person name="Ji P."/>
            <person name="Sakyi L.B."/>
            <person name="Cui X."/>
            <person name="Yuan T."/>
            <person name="Jiang B."/>
            <person name="Yang W."/>
            <person name="Lam T.T.-Y."/>
            <person name="Chang Q."/>
            <person name="Ding S."/>
            <person name="Wang X."/>
            <person name="Zhu J."/>
            <person name="Ruan X."/>
            <person name="Zhao L."/>
            <person name="Wei J."/>
            <person name="Que T."/>
            <person name="Du C."/>
            <person name="Cheng J."/>
            <person name="Dai P."/>
            <person name="Han X."/>
            <person name="Huang E."/>
            <person name="Gao Y."/>
            <person name="Liu J."/>
            <person name="Shao H."/>
            <person name="Ye R."/>
            <person name="Li L."/>
            <person name="Wei W."/>
            <person name="Wang X."/>
            <person name="Wang C."/>
            <person name="Huo Q."/>
            <person name="Li W."/>
            <person name="Guo W."/>
            <person name="Chen H."/>
            <person name="Chen S."/>
            <person name="Zhou L."/>
            <person name="Zhou L."/>
            <person name="Ni X."/>
            <person name="Tian J."/>
            <person name="Zhou Y."/>
            <person name="Sheng Y."/>
            <person name="Liu T."/>
            <person name="Pan Y."/>
            <person name="Xia L."/>
            <person name="Li J."/>
            <person name="Zhao F."/>
            <person name="Cao W."/>
        </authorList>
    </citation>
    <scope>NUCLEOTIDE SEQUENCE</scope>
    <source>
        <strain evidence="1">Rsan-2018</strain>
        <tissue evidence="1">Larvae</tissue>
    </source>
</reference>
<dbReference type="InterPro" id="IPR029058">
    <property type="entry name" value="AB_hydrolase_fold"/>
</dbReference>